<protein>
    <submittedName>
        <fullName evidence="5">Peptidase M20</fullName>
    </submittedName>
</protein>
<keyword evidence="6" id="KW-1185">Reference proteome</keyword>
<dbReference type="InterPro" id="IPR002933">
    <property type="entry name" value="Peptidase_M20"/>
</dbReference>
<evidence type="ECO:0000313" key="5">
    <source>
        <dbReference type="EMBL" id="GGP11240.1"/>
    </source>
</evidence>
<dbReference type="GO" id="GO:0046872">
    <property type="term" value="F:metal ion binding"/>
    <property type="evidence" value="ECO:0007669"/>
    <property type="project" value="UniProtKB-KW"/>
</dbReference>
<dbReference type="InterPro" id="IPR017150">
    <property type="entry name" value="Pept_M20_glutamate_carboxypep"/>
</dbReference>
<evidence type="ECO:0000259" key="4">
    <source>
        <dbReference type="Pfam" id="PF07687"/>
    </source>
</evidence>
<dbReference type="SUPFAM" id="SSF55031">
    <property type="entry name" value="Bacterial exopeptidase dimerisation domain"/>
    <property type="match status" value="1"/>
</dbReference>
<evidence type="ECO:0000256" key="1">
    <source>
        <dbReference type="ARBA" id="ARBA00022723"/>
    </source>
</evidence>
<dbReference type="Proteomes" id="UP000660745">
    <property type="component" value="Unassembled WGS sequence"/>
</dbReference>
<evidence type="ECO:0000313" key="6">
    <source>
        <dbReference type="Proteomes" id="UP000660745"/>
    </source>
</evidence>
<dbReference type="PANTHER" id="PTHR43808:SF9">
    <property type="entry name" value="BLL0789 PROTEIN"/>
    <property type="match status" value="1"/>
</dbReference>
<accession>A0A918A9N6</accession>
<evidence type="ECO:0000256" key="3">
    <source>
        <dbReference type="PIRSR" id="PIRSR037238-1"/>
    </source>
</evidence>
<name>A0A918A9N6_9ACTN</name>
<dbReference type="Gene3D" id="3.40.630.10">
    <property type="entry name" value="Zn peptidases"/>
    <property type="match status" value="1"/>
</dbReference>
<keyword evidence="1" id="KW-0479">Metal-binding</keyword>
<dbReference type="AlphaFoldDB" id="A0A918A9N6"/>
<dbReference type="SUPFAM" id="SSF53187">
    <property type="entry name" value="Zn-dependent exopeptidases"/>
    <property type="match status" value="1"/>
</dbReference>
<dbReference type="InterPro" id="IPR011650">
    <property type="entry name" value="Peptidase_M20_dimer"/>
</dbReference>
<gene>
    <name evidence="5" type="ORF">GCM10012278_54040</name>
</gene>
<dbReference type="EMBL" id="BMNK01000010">
    <property type="protein sequence ID" value="GGP11240.1"/>
    <property type="molecule type" value="Genomic_DNA"/>
</dbReference>
<dbReference type="InterPro" id="IPR036264">
    <property type="entry name" value="Bact_exopeptidase_dim_dom"/>
</dbReference>
<dbReference type="GO" id="GO:0016787">
    <property type="term" value="F:hydrolase activity"/>
    <property type="evidence" value="ECO:0007669"/>
    <property type="project" value="UniProtKB-KW"/>
</dbReference>
<dbReference type="Pfam" id="PF07687">
    <property type="entry name" value="M20_dimer"/>
    <property type="match status" value="1"/>
</dbReference>
<dbReference type="CDD" id="cd03885">
    <property type="entry name" value="M20_CPDG2"/>
    <property type="match status" value="1"/>
</dbReference>
<organism evidence="5 6">
    <name type="scientific">Nonomuraea glycinis</name>
    <dbReference type="NCBI Taxonomy" id="2047744"/>
    <lineage>
        <taxon>Bacteria</taxon>
        <taxon>Bacillati</taxon>
        <taxon>Actinomycetota</taxon>
        <taxon>Actinomycetes</taxon>
        <taxon>Streptosporangiales</taxon>
        <taxon>Streptosporangiaceae</taxon>
        <taxon>Nonomuraea</taxon>
    </lineage>
</organism>
<dbReference type="PANTHER" id="PTHR43808">
    <property type="entry name" value="ACETYLORNITHINE DEACETYLASE"/>
    <property type="match status" value="1"/>
</dbReference>
<dbReference type="Pfam" id="PF01546">
    <property type="entry name" value="Peptidase_M20"/>
    <property type="match status" value="1"/>
</dbReference>
<feature type="active site" evidence="3">
    <location>
        <position position="86"/>
    </location>
</feature>
<sequence length="377" mass="39165">MSITDWTRQALPAMLDDLKALVELETHSYDKAALVQGLRGVRALATERLGAPDIEVVHDGGQYGDVLELTYHGTAPGTVLMMSHYDTVWPVGTLAGWPFTVADGKVSGPGAFDMKSGLVQSVWALRGLRELGLPHPGVRFLFNGDEEIGSLVSRPYIEAACADALACLVFEASGHGALKTARKGVGIFDVTVTGVEAHAGLDPKAGASAIHALAELVTQIAAAGAPELGTTVNVGLISGGTGRNVAAGIATCGVDVRVTDFAEMGRIDELLAGLRPADPRVTVTVSGDWNRPPMTPNPLSQQLFKEAQAAAARLGWTLEETAVGGASDGNFVSALGRPVLDGMGAVGDGAHARHEHALVEHIPARTALTIELISALV</sequence>
<keyword evidence="2" id="KW-0378">Hydrolase</keyword>
<reference evidence="5" key="1">
    <citation type="journal article" date="2014" name="Int. J. Syst. Evol. Microbiol.">
        <title>Complete genome sequence of Corynebacterium casei LMG S-19264T (=DSM 44701T), isolated from a smear-ripened cheese.</title>
        <authorList>
            <consortium name="US DOE Joint Genome Institute (JGI-PGF)"/>
            <person name="Walter F."/>
            <person name="Albersmeier A."/>
            <person name="Kalinowski J."/>
            <person name="Ruckert C."/>
        </authorList>
    </citation>
    <scope>NUCLEOTIDE SEQUENCE</scope>
    <source>
        <strain evidence="5">CGMCC 4.7430</strain>
    </source>
</reference>
<dbReference type="Gene3D" id="3.30.70.360">
    <property type="match status" value="1"/>
</dbReference>
<dbReference type="InterPro" id="IPR050072">
    <property type="entry name" value="Peptidase_M20A"/>
</dbReference>
<dbReference type="PIRSF" id="PIRSF037238">
    <property type="entry name" value="Carboxypeptidase_G2"/>
    <property type="match status" value="1"/>
</dbReference>
<evidence type="ECO:0000256" key="2">
    <source>
        <dbReference type="ARBA" id="ARBA00022801"/>
    </source>
</evidence>
<feature type="domain" description="Peptidase M20 dimerisation" evidence="4">
    <location>
        <begin position="180"/>
        <end position="271"/>
    </location>
</feature>
<reference evidence="5" key="2">
    <citation type="submission" date="2020-09" db="EMBL/GenBank/DDBJ databases">
        <authorList>
            <person name="Sun Q."/>
            <person name="Zhou Y."/>
        </authorList>
    </citation>
    <scope>NUCLEOTIDE SEQUENCE</scope>
    <source>
        <strain evidence="5">CGMCC 4.7430</strain>
    </source>
</reference>
<comment type="caution">
    <text evidence="5">The sequence shown here is derived from an EMBL/GenBank/DDBJ whole genome shotgun (WGS) entry which is preliminary data.</text>
</comment>
<dbReference type="RefSeq" id="WP_225278076.1">
    <property type="nucleotide sequence ID" value="NZ_BMNK01000010.1"/>
</dbReference>
<proteinExistence type="predicted"/>
<feature type="active site" description="Proton acceptor" evidence="3">
    <location>
        <position position="146"/>
    </location>
</feature>